<dbReference type="AlphaFoldDB" id="A0A8C3KPI3"/>
<feature type="compositionally biased region" description="Gly residues" evidence="1">
    <location>
        <begin position="59"/>
        <end position="74"/>
    </location>
</feature>
<accession>A0A8C3KPI3</accession>
<dbReference type="Proteomes" id="UP000694419">
    <property type="component" value="Unplaced"/>
</dbReference>
<sequence>MVCPEAKVNRAPAAHLQPDVEHHGGDDVEIREVDAELPGQFEEDEEGAGQPFTEDAVRTGGGRPGQPGSQGGQGHIHPFLSY</sequence>
<organism evidence="2 3">
    <name type="scientific">Calidris pygmaea</name>
    <name type="common">Spoon-billed sandpiper</name>
    <dbReference type="NCBI Taxonomy" id="425635"/>
    <lineage>
        <taxon>Eukaryota</taxon>
        <taxon>Metazoa</taxon>
        <taxon>Chordata</taxon>
        <taxon>Craniata</taxon>
        <taxon>Vertebrata</taxon>
        <taxon>Euteleostomi</taxon>
        <taxon>Archelosauria</taxon>
        <taxon>Archosauria</taxon>
        <taxon>Dinosauria</taxon>
        <taxon>Saurischia</taxon>
        <taxon>Theropoda</taxon>
        <taxon>Coelurosauria</taxon>
        <taxon>Aves</taxon>
        <taxon>Neognathae</taxon>
        <taxon>Neoaves</taxon>
        <taxon>Charadriiformes</taxon>
        <taxon>Scolopacidae</taxon>
        <taxon>Calidris</taxon>
    </lineage>
</organism>
<dbReference type="Ensembl" id="ENSCPGT00000027716.1">
    <property type="protein sequence ID" value="ENSCPGP00000025363.1"/>
    <property type="gene ID" value="ENSCPGG00000017494.1"/>
</dbReference>
<name>A0A8C3KPI3_9CHAR</name>
<evidence type="ECO:0000313" key="3">
    <source>
        <dbReference type="Proteomes" id="UP000694419"/>
    </source>
</evidence>
<keyword evidence="3" id="KW-1185">Reference proteome</keyword>
<evidence type="ECO:0000313" key="2">
    <source>
        <dbReference type="Ensembl" id="ENSCPGP00000025363.1"/>
    </source>
</evidence>
<evidence type="ECO:0000256" key="1">
    <source>
        <dbReference type="SAM" id="MobiDB-lite"/>
    </source>
</evidence>
<proteinExistence type="predicted"/>
<protein>
    <submittedName>
        <fullName evidence="2">Uncharacterized protein</fullName>
    </submittedName>
</protein>
<reference evidence="2" key="1">
    <citation type="submission" date="2025-08" db="UniProtKB">
        <authorList>
            <consortium name="Ensembl"/>
        </authorList>
    </citation>
    <scope>IDENTIFICATION</scope>
</reference>
<feature type="compositionally biased region" description="Basic and acidic residues" evidence="1">
    <location>
        <begin position="18"/>
        <end position="27"/>
    </location>
</feature>
<feature type="region of interest" description="Disordered" evidence="1">
    <location>
        <begin position="1"/>
        <end position="27"/>
    </location>
</feature>
<reference evidence="2" key="2">
    <citation type="submission" date="2025-09" db="UniProtKB">
        <authorList>
            <consortium name="Ensembl"/>
        </authorList>
    </citation>
    <scope>IDENTIFICATION</scope>
</reference>
<feature type="region of interest" description="Disordered" evidence="1">
    <location>
        <begin position="41"/>
        <end position="82"/>
    </location>
</feature>